<dbReference type="EMBL" id="ML977364">
    <property type="protein sequence ID" value="KAF2106265.1"/>
    <property type="molecule type" value="Genomic_DNA"/>
</dbReference>
<gene>
    <name evidence="1" type="ORF">BDV96DRAFT_607493</name>
</gene>
<sequence length="264" mass="30532">MKISQLLCYPDACDAVPSRPAAYPIETPGMQPPRIQRGAPQILSETLNSSACANASSARVMEKKCGKQTQVRRNWRAWRWPRQHAGAINRRILNLAKESEEKHLELKHKKIKKEKHLADEMASIAVRTRAMQRTILWFTPTIESQNAHEKGRHDRFQRRREAHPDQLECSVDGCERIFRGKRRVKNRRVKNRRKHEQTLHGNIRFYCRCGKSFLRKDGRKKHKDRGACMKRILGTDNGGTKSPSPSMVACFHDPKSSYGKMPMD</sequence>
<accession>A0A6A5YGV4</accession>
<keyword evidence="2" id="KW-1185">Reference proteome</keyword>
<evidence type="ECO:0008006" key="3">
    <source>
        <dbReference type="Google" id="ProtNLM"/>
    </source>
</evidence>
<proteinExistence type="predicted"/>
<name>A0A6A5YGV4_9PLEO</name>
<evidence type="ECO:0000313" key="2">
    <source>
        <dbReference type="Proteomes" id="UP000799770"/>
    </source>
</evidence>
<dbReference type="AlphaFoldDB" id="A0A6A5YGV4"/>
<evidence type="ECO:0000313" key="1">
    <source>
        <dbReference type="EMBL" id="KAF2106265.1"/>
    </source>
</evidence>
<protein>
    <recommendedName>
        <fullName evidence="3">C2H2-type domain-containing protein</fullName>
    </recommendedName>
</protein>
<reference evidence="1" key="1">
    <citation type="journal article" date="2020" name="Stud. Mycol.">
        <title>101 Dothideomycetes genomes: a test case for predicting lifestyles and emergence of pathogens.</title>
        <authorList>
            <person name="Haridas S."/>
            <person name="Albert R."/>
            <person name="Binder M."/>
            <person name="Bloem J."/>
            <person name="Labutti K."/>
            <person name="Salamov A."/>
            <person name="Andreopoulos B."/>
            <person name="Baker S."/>
            <person name="Barry K."/>
            <person name="Bills G."/>
            <person name="Bluhm B."/>
            <person name="Cannon C."/>
            <person name="Castanera R."/>
            <person name="Culley D."/>
            <person name="Daum C."/>
            <person name="Ezra D."/>
            <person name="Gonzalez J."/>
            <person name="Henrissat B."/>
            <person name="Kuo A."/>
            <person name="Liang C."/>
            <person name="Lipzen A."/>
            <person name="Lutzoni F."/>
            <person name="Magnuson J."/>
            <person name="Mondo S."/>
            <person name="Nolan M."/>
            <person name="Ohm R."/>
            <person name="Pangilinan J."/>
            <person name="Park H.-J."/>
            <person name="Ramirez L."/>
            <person name="Alfaro M."/>
            <person name="Sun H."/>
            <person name="Tritt A."/>
            <person name="Yoshinaga Y."/>
            <person name="Zwiers L.-H."/>
            <person name="Turgeon B."/>
            <person name="Goodwin S."/>
            <person name="Spatafora J."/>
            <person name="Crous P."/>
            <person name="Grigoriev I."/>
        </authorList>
    </citation>
    <scope>NUCLEOTIDE SEQUENCE</scope>
    <source>
        <strain evidence="1">CBS 627.86</strain>
    </source>
</reference>
<dbReference type="Proteomes" id="UP000799770">
    <property type="component" value="Unassembled WGS sequence"/>
</dbReference>
<organism evidence="1 2">
    <name type="scientific">Lophiotrema nucula</name>
    <dbReference type="NCBI Taxonomy" id="690887"/>
    <lineage>
        <taxon>Eukaryota</taxon>
        <taxon>Fungi</taxon>
        <taxon>Dikarya</taxon>
        <taxon>Ascomycota</taxon>
        <taxon>Pezizomycotina</taxon>
        <taxon>Dothideomycetes</taxon>
        <taxon>Pleosporomycetidae</taxon>
        <taxon>Pleosporales</taxon>
        <taxon>Lophiotremataceae</taxon>
        <taxon>Lophiotrema</taxon>
    </lineage>
</organism>